<organism evidence="1 2">
    <name type="scientific">Spiroplasma kunkelii CR2-3x</name>
    <dbReference type="NCBI Taxonomy" id="273035"/>
    <lineage>
        <taxon>Bacteria</taxon>
        <taxon>Bacillati</taxon>
        <taxon>Mycoplasmatota</taxon>
        <taxon>Mollicutes</taxon>
        <taxon>Entomoplasmatales</taxon>
        <taxon>Spiroplasmataceae</taxon>
        <taxon>Spiroplasma</taxon>
    </lineage>
</organism>
<dbReference type="Proteomes" id="UP000062963">
    <property type="component" value="Chromosome"/>
</dbReference>
<evidence type="ECO:0000313" key="2">
    <source>
        <dbReference type="Proteomes" id="UP000062963"/>
    </source>
</evidence>
<dbReference type="STRING" id="273035.SKUN_001074"/>
<accession>A0A0K2JH84</accession>
<dbReference type="KEGG" id="skn:SKUN_001074"/>
<protein>
    <submittedName>
        <fullName evidence="1">Uncharacterized protein</fullName>
    </submittedName>
</protein>
<sequence length="88" mass="9934">MNQATFDKVLEVASVLEQKSEGTYITSIFIPIINFFNSKTNSNLKVLSINNPSDSENTINLINKTEKSFTVKLLTKIANINMLKIAYY</sequence>
<evidence type="ECO:0000313" key="1">
    <source>
        <dbReference type="EMBL" id="ALA97960.1"/>
    </source>
</evidence>
<dbReference type="EMBL" id="CP010899">
    <property type="protein sequence ID" value="ALA97960.1"/>
    <property type="molecule type" value="Genomic_DNA"/>
</dbReference>
<gene>
    <name evidence="1" type="ORF">SKUN_001074</name>
</gene>
<reference evidence="1 2" key="1">
    <citation type="journal article" date="2015" name="Genome Announc.">
        <title>Complete Genome Sequence of Spiroplasma kunkelii Strain CR2-3x, Causal Agent of Corn Stunt Disease in Zea mays L.</title>
        <authorList>
            <person name="Davis R.E."/>
            <person name="Shao J."/>
            <person name="Dally E.L."/>
            <person name="Zhao Y."/>
            <person name="Gasparich G.E."/>
            <person name="Gaynor B.J."/>
            <person name="Athey J.C."/>
            <person name="Harrison N.A."/>
            <person name="Donofrio N."/>
        </authorList>
    </citation>
    <scope>NUCLEOTIDE SEQUENCE [LARGE SCALE GENOMIC DNA]</scope>
    <source>
        <strain evidence="1 2">CR2-3x</strain>
    </source>
</reference>
<dbReference type="AlphaFoldDB" id="A0A0K2JH84"/>
<proteinExistence type="predicted"/>
<name>A0A0K2JH84_SPIKU</name>
<dbReference type="PATRIC" id="fig|273035.7.peg.1324"/>
<keyword evidence="2" id="KW-1185">Reference proteome</keyword>